<protein>
    <submittedName>
        <fullName evidence="1">Spo0E family sporulation regulatory protein-aspartic acid phosphatase</fullName>
    </submittedName>
</protein>
<organism evidence="1 2">
    <name type="scientific">Paenibacillus agilis</name>
    <dbReference type="NCBI Taxonomy" id="3020863"/>
    <lineage>
        <taxon>Bacteria</taxon>
        <taxon>Bacillati</taxon>
        <taxon>Bacillota</taxon>
        <taxon>Bacilli</taxon>
        <taxon>Bacillales</taxon>
        <taxon>Paenibacillaceae</taxon>
        <taxon>Paenibacillus</taxon>
    </lineage>
</organism>
<reference evidence="1 2" key="1">
    <citation type="submission" date="2019-07" db="EMBL/GenBank/DDBJ databases">
        <authorList>
            <person name="Kim J."/>
        </authorList>
    </citation>
    <scope>NUCLEOTIDE SEQUENCE [LARGE SCALE GENOMIC DNA]</scope>
    <source>
        <strain evidence="1 2">N4</strain>
    </source>
</reference>
<dbReference type="GO" id="GO:0043937">
    <property type="term" value="P:regulation of sporulation"/>
    <property type="evidence" value="ECO:0007669"/>
    <property type="project" value="InterPro"/>
</dbReference>
<dbReference type="SUPFAM" id="SSF140500">
    <property type="entry name" value="BAS1536-like"/>
    <property type="match status" value="1"/>
</dbReference>
<proteinExistence type="predicted"/>
<dbReference type="AlphaFoldDB" id="A0A559IDB0"/>
<sequence>MYPMPKKSTPEDVKRLYEEMESMRAELNRMGKEFRGVTNDLLRLSQDLDVVTNRYHTLVARLKNK</sequence>
<dbReference type="GO" id="GO:0046983">
    <property type="term" value="F:protein dimerization activity"/>
    <property type="evidence" value="ECO:0007669"/>
    <property type="project" value="InterPro"/>
</dbReference>
<gene>
    <name evidence="1" type="ORF">FPZ44_25170</name>
</gene>
<dbReference type="InterPro" id="IPR036638">
    <property type="entry name" value="HLH_DNA-bd_sf"/>
</dbReference>
<name>A0A559IDB0_9BACL</name>
<dbReference type="Proteomes" id="UP000318102">
    <property type="component" value="Unassembled WGS sequence"/>
</dbReference>
<comment type="caution">
    <text evidence="1">The sequence shown here is derived from an EMBL/GenBank/DDBJ whole genome shotgun (WGS) entry which is preliminary data.</text>
</comment>
<dbReference type="EMBL" id="VNJK01000007">
    <property type="protein sequence ID" value="TVX85644.1"/>
    <property type="molecule type" value="Genomic_DNA"/>
</dbReference>
<dbReference type="Gene3D" id="4.10.280.10">
    <property type="entry name" value="Helix-loop-helix DNA-binding domain"/>
    <property type="match status" value="1"/>
</dbReference>
<evidence type="ECO:0000313" key="1">
    <source>
        <dbReference type="EMBL" id="TVX85644.1"/>
    </source>
</evidence>
<evidence type="ECO:0000313" key="2">
    <source>
        <dbReference type="Proteomes" id="UP000318102"/>
    </source>
</evidence>
<dbReference type="InterPro" id="IPR037208">
    <property type="entry name" value="Spo0E-like_sf"/>
</dbReference>
<accession>A0A559IDB0</accession>
<keyword evidence="2" id="KW-1185">Reference proteome</keyword>